<dbReference type="GO" id="GO:0016301">
    <property type="term" value="F:kinase activity"/>
    <property type="evidence" value="ECO:0007669"/>
    <property type="project" value="UniProtKB-KW"/>
</dbReference>
<dbReference type="SUPFAM" id="SSF52374">
    <property type="entry name" value="Nucleotidylyl transferase"/>
    <property type="match status" value="1"/>
</dbReference>
<dbReference type="AlphaFoldDB" id="A0A1H4GG43"/>
<evidence type="ECO:0000256" key="6">
    <source>
        <dbReference type="ARBA" id="ARBA00023277"/>
    </source>
</evidence>
<dbReference type="GO" id="GO:0016779">
    <property type="term" value="F:nucleotidyltransferase activity"/>
    <property type="evidence" value="ECO:0007669"/>
    <property type="project" value="UniProtKB-KW"/>
</dbReference>
<keyword evidence="10" id="KW-1185">Reference proteome</keyword>
<dbReference type="GO" id="GO:0005975">
    <property type="term" value="P:carbohydrate metabolic process"/>
    <property type="evidence" value="ECO:0007669"/>
    <property type="project" value="InterPro"/>
</dbReference>
<dbReference type="GO" id="GO:0005524">
    <property type="term" value="F:ATP binding"/>
    <property type="evidence" value="ECO:0007669"/>
    <property type="project" value="UniProtKB-KW"/>
</dbReference>
<keyword evidence="4" id="KW-0547">Nucleotide-binding</keyword>
<dbReference type="NCBIfam" id="TIGR02199">
    <property type="entry name" value="rfaE_dom_II"/>
    <property type="match status" value="1"/>
</dbReference>
<keyword evidence="3" id="KW-0548">Nucleotidyltransferase</keyword>
<dbReference type="InterPro" id="IPR004821">
    <property type="entry name" value="Cyt_trans-like"/>
</dbReference>
<keyword evidence="6" id="KW-0119">Carbohydrate metabolism</keyword>
<dbReference type="GO" id="GO:0016773">
    <property type="term" value="F:phosphotransferase activity, alcohol group as acceptor"/>
    <property type="evidence" value="ECO:0007669"/>
    <property type="project" value="InterPro"/>
</dbReference>
<keyword evidence="2 9" id="KW-0808">Transferase</keyword>
<dbReference type="Pfam" id="PF01467">
    <property type="entry name" value="CTP_transf_like"/>
    <property type="match status" value="1"/>
</dbReference>
<name>A0A1H4GG43_9SPHI</name>
<evidence type="ECO:0000256" key="7">
    <source>
        <dbReference type="ARBA" id="ARBA00047428"/>
    </source>
</evidence>
<sequence>MNSQDTLNQKIVSSARLAELVAGWKAEGKKIVFTNGCFDLLHAGHIAYLSEAADLGDKLIVALNSDSSVQCIKGPARPINNEHTRASLLAAMFFIDAVVLFSEDTPLEVIKTVLPAVLVKGGDYKAEDIVGAAETIANGGRVEVLSFLTGYSSTAIIEKIKHT</sequence>
<evidence type="ECO:0000256" key="1">
    <source>
        <dbReference type="ARBA" id="ARBA00012519"/>
    </source>
</evidence>
<keyword evidence="9" id="KW-0418">Kinase</keyword>
<evidence type="ECO:0000256" key="3">
    <source>
        <dbReference type="ARBA" id="ARBA00022695"/>
    </source>
</evidence>
<dbReference type="InterPro" id="IPR011914">
    <property type="entry name" value="RfaE_dom_II"/>
</dbReference>
<evidence type="ECO:0000259" key="8">
    <source>
        <dbReference type="Pfam" id="PF01467"/>
    </source>
</evidence>
<evidence type="ECO:0000313" key="10">
    <source>
        <dbReference type="Proteomes" id="UP000198850"/>
    </source>
</evidence>
<dbReference type="InterPro" id="IPR050385">
    <property type="entry name" value="Archaeal_FAD_synthase"/>
</dbReference>
<dbReference type="EMBL" id="FNRA01000010">
    <property type="protein sequence ID" value="SEB08593.1"/>
    <property type="molecule type" value="Genomic_DNA"/>
</dbReference>
<dbReference type="NCBIfam" id="TIGR00125">
    <property type="entry name" value="cyt_tran_rel"/>
    <property type="match status" value="1"/>
</dbReference>
<evidence type="ECO:0000256" key="4">
    <source>
        <dbReference type="ARBA" id="ARBA00022741"/>
    </source>
</evidence>
<evidence type="ECO:0000256" key="5">
    <source>
        <dbReference type="ARBA" id="ARBA00022840"/>
    </source>
</evidence>
<gene>
    <name evidence="9" type="ORF">SAMN05443550_11029</name>
</gene>
<proteinExistence type="predicted"/>
<comment type="catalytic activity">
    <reaction evidence="7">
        <text>D-glycero-beta-D-manno-heptose 1-phosphate + ATP + H(+) = ADP-D-glycero-beta-D-manno-heptose + diphosphate</text>
        <dbReference type="Rhea" id="RHEA:27465"/>
        <dbReference type="ChEBI" id="CHEBI:15378"/>
        <dbReference type="ChEBI" id="CHEBI:30616"/>
        <dbReference type="ChEBI" id="CHEBI:33019"/>
        <dbReference type="ChEBI" id="CHEBI:59967"/>
        <dbReference type="ChEBI" id="CHEBI:61593"/>
        <dbReference type="EC" id="2.7.7.70"/>
    </reaction>
</comment>
<dbReference type="InterPro" id="IPR014729">
    <property type="entry name" value="Rossmann-like_a/b/a_fold"/>
</dbReference>
<evidence type="ECO:0000256" key="2">
    <source>
        <dbReference type="ARBA" id="ARBA00022679"/>
    </source>
</evidence>
<reference evidence="9 10" key="1">
    <citation type="submission" date="2016-10" db="EMBL/GenBank/DDBJ databases">
        <authorList>
            <person name="de Groot N.N."/>
        </authorList>
    </citation>
    <scope>NUCLEOTIDE SEQUENCE [LARGE SCALE GENOMIC DNA]</scope>
    <source>
        <strain evidence="9 10">DSM 19033</strain>
    </source>
</reference>
<dbReference type="Gene3D" id="3.40.50.620">
    <property type="entry name" value="HUPs"/>
    <property type="match status" value="1"/>
</dbReference>
<dbReference type="EC" id="2.7.7.70" evidence="1"/>
<protein>
    <recommendedName>
        <fullName evidence="1">D-glycero-beta-D-manno-heptose 1-phosphate adenylyltransferase</fullName>
        <ecNumber evidence="1">2.7.7.70</ecNumber>
    </recommendedName>
</protein>
<dbReference type="RefSeq" id="WP_090558677.1">
    <property type="nucleotide sequence ID" value="NZ_FNRA01000010.1"/>
</dbReference>
<feature type="domain" description="Cytidyltransferase-like" evidence="8">
    <location>
        <begin position="33"/>
        <end position="158"/>
    </location>
</feature>
<organism evidence="9 10">
    <name type="scientific">Pedobacter hartonius</name>
    <dbReference type="NCBI Taxonomy" id="425514"/>
    <lineage>
        <taxon>Bacteria</taxon>
        <taxon>Pseudomonadati</taxon>
        <taxon>Bacteroidota</taxon>
        <taxon>Sphingobacteriia</taxon>
        <taxon>Sphingobacteriales</taxon>
        <taxon>Sphingobacteriaceae</taxon>
        <taxon>Pedobacter</taxon>
    </lineage>
</organism>
<dbReference type="PANTHER" id="PTHR43793">
    <property type="entry name" value="FAD SYNTHASE"/>
    <property type="match status" value="1"/>
</dbReference>
<evidence type="ECO:0000313" key="9">
    <source>
        <dbReference type="EMBL" id="SEB08593.1"/>
    </source>
</evidence>
<dbReference type="OrthoDB" id="9795543at2"/>
<keyword evidence="5" id="KW-0067">ATP-binding</keyword>
<dbReference type="STRING" id="425514.SAMN05443550_11029"/>
<dbReference type="PANTHER" id="PTHR43793:SF2">
    <property type="entry name" value="BIFUNCTIONAL PROTEIN HLDE"/>
    <property type="match status" value="1"/>
</dbReference>
<accession>A0A1H4GG43</accession>
<dbReference type="Proteomes" id="UP000198850">
    <property type="component" value="Unassembled WGS sequence"/>
</dbReference>